<sequence>MITEAFAALEPVVGIKPACELTGRSRATIYRQRSPKPRVAGPRRPRSAHPAALSELEQARVLGVLRSQRFVDKSPAQIWATLLDEGTYLCSVSTMYRLLREHGEVRERRAQATHPSRARPELVATGPSQVWTWDATKLKGPDRGMYYDLFVMLDIYSRKAVHWLVVPRESAALAKEFIEDAFRANGSVVPDVVHADRGTSMTSKPVAQLLVDLNIVRSHSRPRMSNDNPYSEANFKPLKYGPVFPDRFGSLADARAFCQRFFTYYNNVHRHSGIGLHTPASVHDGTATTIRARRADVLADAYATNPHRFRRRPTPPRLPKAAWINQPAKEEHQEEPAA</sequence>
<dbReference type="PANTHER" id="PTHR46889">
    <property type="entry name" value="TRANSPOSASE INSF FOR INSERTION SEQUENCE IS3B-RELATED"/>
    <property type="match status" value="1"/>
</dbReference>
<dbReference type="PANTHER" id="PTHR46889:SF4">
    <property type="entry name" value="TRANSPOSASE INSO FOR INSERTION SEQUENCE ELEMENT IS911B-RELATED"/>
    <property type="match status" value="1"/>
</dbReference>
<feature type="compositionally biased region" description="Basic and acidic residues" evidence="1">
    <location>
        <begin position="328"/>
        <end position="338"/>
    </location>
</feature>
<keyword evidence="4" id="KW-1185">Reference proteome</keyword>
<proteinExistence type="predicted"/>
<dbReference type="Gene3D" id="3.30.420.10">
    <property type="entry name" value="Ribonuclease H-like superfamily/Ribonuclease H"/>
    <property type="match status" value="1"/>
</dbReference>
<protein>
    <submittedName>
        <fullName evidence="3">DDE-type integrase/transposase/recombinase</fullName>
    </submittedName>
</protein>
<dbReference type="InterPro" id="IPR012337">
    <property type="entry name" value="RNaseH-like_sf"/>
</dbReference>
<dbReference type="SUPFAM" id="SSF53098">
    <property type="entry name" value="Ribonuclease H-like"/>
    <property type="match status" value="1"/>
</dbReference>
<evidence type="ECO:0000313" key="3">
    <source>
        <dbReference type="EMBL" id="QYX80311.1"/>
    </source>
</evidence>
<feature type="domain" description="Integrase catalytic" evidence="2">
    <location>
        <begin position="123"/>
        <end position="287"/>
    </location>
</feature>
<dbReference type="Pfam" id="PF00665">
    <property type="entry name" value="rve"/>
    <property type="match status" value="1"/>
</dbReference>
<feature type="region of interest" description="Disordered" evidence="1">
    <location>
        <begin position="306"/>
        <end position="338"/>
    </location>
</feature>
<dbReference type="InterPro" id="IPR036397">
    <property type="entry name" value="RNaseH_sf"/>
</dbReference>
<dbReference type="EMBL" id="CP080647">
    <property type="protein sequence ID" value="QYX80311.1"/>
    <property type="molecule type" value="Genomic_DNA"/>
</dbReference>
<accession>A0ABX8XWL4</accession>
<dbReference type="InterPro" id="IPR050900">
    <property type="entry name" value="Transposase_IS3/IS150/IS904"/>
</dbReference>
<organism evidence="3 4">
    <name type="scientific">Streptomyces akebiae</name>
    <dbReference type="NCBI Taxonomy" id="2865673"/>
    <lineage>
        <taxon>Bacteria</taxon>
        <taxon>Bacillati</taxon>
        <taxon>Actinomycetota</taxon>
        <taxon>Actinomycetes</taxon>
        <taxon>Kitasatosporales</taxon>
        <taxon>Streptomycetaceae</taxon>
        <taxon>Streptomyces</taxon>
    </lineage>
</organism>
<dbReference type="Proteomes" id="UP000827138">
    <property type="component" value="Chromosome"/>
</dbReference>
<evidence type="ECO:0000259" key="2">
    <source>
        <dbReference type="PROSITE" id="PS50994"/>
    </source>
</evidence>
<reference evidence="3 4" key="1">
    <citation type="submission" date="2021-08" db="EMBL/GenBank/DDBJ databases">
        <authorList>
            <person name="Ping M."/>
        </authorList>
    </citation>
    <scope>NUCLEOTIDE SEQUENCE [LARGE SCALE GENOMIC DNA]</scope>
    <source>
        <strain evidence="3 4">MG28</strain>
    </source>
</reference>
<evidence type="ECO:0000313" key="4">
    <source>
        <dbReference type="Proteomes" id="UP000827138"/>
    </source>
</evidence>
<name>A0ABX8XWL4_9ACTN</name>
<evidence type="ECO:0000256" key="1">
    <source>
        <dbReference type="SAM" id="MobiDB-lite"/>
    </source>
</evidence>
<dbReference type="InterPro" id="IPR001584">
    <property type="entry name" value="Integrase_cat-core"/>
</dbReference>
<dbReference type="PROSITE" id="PS50994">
    <property type="entry name" value="INTEGRASE"/>
    <property type="match status" value="1"/>
</dbReference>
<gene>
    <name evidence="3" type="ORF">K1J60_30660</name>
</gene>